<evidence type="ECO:0000313" key="1">
    <source>
        <dbReference type="EMBL" id="UVX36114.1"/>
    </source>
</evidence>
<keyword evidence="2" id="KW-1185">Reference proteome</keyword>
<dbReference type="EMBL" id="OP072506">
    <property type="protein sequence ID" value="UVX36114.1"/>
    <property type="molecule type" value="Genomic_DNA"/>
</dbReference>
<sequence length="59" mass="6939">MTYKLQDVPIERLMAEHYLFDLNQSVEKTAEILNMDEDTVRQVHQGSAGFYSAIRKNHR</sequence>
<name>A0ABY5TS36_9VIRU</name>
<dbReference type="Proteomes" id="UP001160009">
    <property type="component" value="Segment"/>
</dbReference>
<reference evidence="1 2" key="1">
    <citation type="submission" date="2022-07" db="EMBL/GenBank/DDBJ databases">
        <authorList>
            <person name="Nishijima S."/>
        </authorList>
    </citation>
    <scope>NUCLEOTIDE SEQUENCE [LARGE SCALE GENOMIC DNA]</scope>
    <source>
        <strain evidence="1">3055_109949</strain>
    </source>
</reference>
<accession>A0ABY5TS36</accession>
<proteinExistence type="predicted"/>
<evidence type="ECO:0000313" key="2">
    <source>
        <dbReference type="Proteomes" id="UP001160009"/>
    </source>
</evidence>
<organism evidence="1 2">
    <name type="scientific">Bacteriophage sp</name>
    <dbReference type="NCBI Taxonomy" id="38018"/>
    <lineage>
        <taxon>Viruses</taxon>
    </lineage>
</organism>
<protein>
    <submittedName>
        <fullName evidence="1">Uncharacterized protein</fullName>
    </submittedName>
</protein>